<feature type="domain" description="RDRP core" evidence="9">
    <location>
        <begin position="1"/>
        <end position="85"/>
    </location>
</feature>
<keyword evidence="6 8" id="KW-0943">RNA-mediated gene silencing</keyword>
<evidence type="ECO:0000256" key="5">
    <source>
        <dbReference type="ARBA" id="ARBA00022884"/>
    </source>
</evidence>
<keyword evidence="19" id="KW-1185">Reference proteome</keyword>
<evidence type="ECO:0000259" key="10">
    <source>
        <dbReference type="Pfam" id="PF26253"/>
    </source>
</evidence>
<dbReference type="Pfam" id="PF05183">
    <property type="entry name" value="RdRP"/>
    <property type="match status" value="1"/>
</dbReference>
<organism evidence="16 19">
    <name type="scientific">Ficus carica</name>
    <name type="common">Common fig</name>
    <dbReference type="NCBI Taxonomy" id="3494"/>
    <lineage>
        <taxon>Eukaryota</taxon>
        <taxon>Viridiplantae</taxon>
        <taxon>Streptophyta</taxon>
        <taxon>Embryophyta</taxon>
        <taxon>Tracheophyta</taxon>
        <taxon>Spermatophyta</taxon>
        <taxon>Magnoliopsida</taxon>
        <taxon>eudicotyledons</taxon>
        <taxon>Gunneridae</taxon>
        <taxon>Pentapetalae</taxon>
        <taxon>rosids</taxon>
        <taxon>fabids</taxon>
        <taxon>Rosales</taxon>
        <taxon>Moraceae</taxon>
        <taxon>Ficeae</taxon>
        <taxon>Ficus</taxon>
    </lineage>
</organism>
<evidence type="ECO:0000313" key="14">
    <source>
        <dbReference type="EMBL" id="GMN71983.1"/>
    </source>
</evidence>
<dbReference type="GO" id="GO:0031380">
    <property type="term" value="C:nuclear RNA-directed RNA polymerase complex"/>
    <property type="evidence" value="ECO:0007669"/>
    <property type="project" value="TreeGrafter"/>
</dbReference>
<evidence type="ECO:0000256" key="1">
    <source>
        <dbReference type="ARBA" id="ARBA00005762"/>
    </source>
</evidence>
<dbReference type="EMBL" id="BTGU01017949">
    <property type="protein sequence ID" value="GMN71989.1"/>
    <property type="molecule type" value="Genomic_DNA"/>
</dbReference>
<keyword evidence="3 8" id="KW-0808">Transferase</keyword>
<evidence type="ECO:0000256" key="6">
    <source>
        <dbReference type="ARBA" id="ARBA00023158"/>
    </source>
</evidence>
<dbReference type="EMBL" id="BTGU01017950">
    <property type="protein sequence ID" value="GMN71993.1"/>
    <property type="molecule type" value="Genomic_DNA"/>
</dbReference>
<evidence type="ECO:0000313" key="16">
    <source>
        <dbReference type="EMBL" id="GMN71993.1"/>
    </source>
</evidence>
<sequence>MVNENLGAICNAHVVHADLSEYGALDEKCLKLAELAATAVDFPKTGVIVTMPALLKPKQYPDFMGKEEYQSYKSTKILGRLYRQIKDAYNEDVSPSSELYVVPGDIPYDKDLEAPGAADFIDDAWDKKCSYDGQLKGLMMQYKVKREEEVVTGQIWSMPKYNSRKQGDLKERLKHSYSALRKEFRQVFEKEDPDFEQLTDDEKSALYEKKASAWYQVTYHPEWVQKSRDMQETEDIENMVMLSFAWIAADYLARIKIRCRGVGDVDSSKPINSLGKYLVDRL</sequence>
<reference evidence="16" key="1">
    <citation type="submission" date="2023-07" db="EMBL/GenBank/DDBJ databases">
        <title>draft genome sequence of fig (Ficus carica).</title>
        <authorList>
            <person name="Takahashi T."/>
            <person name="Nishimura K."/>
        </authorList>
    </citation>
    <scope>NUCLEOTIDE SEQUENCE</scope>
</reference>
<accession>A0AA88ECQ7</accession>
<evidence type="ECO:0000313" key="13">
    <source>
        <dbReference type="EMBL" id="GMN71977.1"/>
    </source>
</evidence>
<evidence type="ECO:0000256" key="2">
    <source>
        <dbReference type="ARBA" id="ARBA00022484"/>
    </source>
</evidence>
<evidence type="ECO:0000313" key="15">
    <source>
        <dbReference type="EMBL" id="GMN71989.1"/>
    </source>
</evidence>
<dbReference type="EMBL" id="BTGU01017951">
    <property type="protein sequence ID" value="GMN71996.1"/>
    <property type="molecule type" value="Genomic_DNA"/>
</dbReference>
<dbReference type="GO" id="GO:0003968">
    <property type="term" value="F:RNA-directed RNA polymerase activity"/>
    <property type="evidence" value="ECO:0007669"/>
    <property type="project" value="UniProtKB-KW"/>
</dbReference>
<dbReference type="InterPro" id="IPR058752">
    <property type="entry name" value="RDRP_C_head"/>
</dbReference>
<name>A0AA88ECQ7_FICCA</name>
<gene>
    <name evidence="11" type="ORF">TIFTF001_055595</name>
    <name evidence="12" type="ORF">TIFTF001_055596</name>
    <name evidence="13" type="ORF">TIFTF001_055597</name>
    <name evidence="14" type="ORF">TIFTF001_055598</name>
    <name evidence="15" type="ORF">TIFTF001_055599</name>
    <name evidence="16" type="ORF">TIFTF001_055600</name>
    <name evidence="17" type="ORF">TIFTF001_055601</name>
    <name evidence="18" type="ORF">TIFTF001_055602</name>
</gene>
<dbReference type="GO" id="GO:0030422">
    <property type="term" value="P:siRNA processing"/>
    <property type="evidence" value="ECO:0007669"/>
    <property type="project" value="TreeGrafter"/>
</dbReference>
<dbReference type="PANTHER" id="PTHR23079">
    <property type="entry name" value="RNA-DEPENDENT RNA POLYMERASE"/>
    <property type="match status" value="1"/>
</dbReference>
<protein>
    <recommendedName>
        <fullName evidence="8">RNA-dependent RNA polymerase</fullName>
        <ecNumber evidence="8">2.7.7.48</ecNumber>
    </recommendedName>
</protein>
<comment type="caution">
    <text evidence="16">The sequence shown here is derived from an EMBL/GenBank/DDBJ whole genome shotgun (WGS) entry which is preliminary data.</text>
</comment>
<dbReference type="InterPro" id="IPR057596">
    <property type="entry name" value="RDRP_core"/>
</dbReference>
<keyword evidence="5 8" id="KW-0694">RNA-binding</keyword>
<dbReference type="EMBL" id="BTGU01017947">
    <property type="protein sequence ID" value="GMN71977.1"/>
    <property type="molecule type" value="Genomic_DNA"/>
</dbReference>
<evidence type="ECO:0000256" key="3">
    <source>
        <dbReference type="ARBA" id="ARBA00022679"/>
    </source>
</evidence>
<dbReference type="EMBL" id="BTGU01017946">
    <property type="protein sequence ID" value="GMN71973.1"/>
    <property type="molecule type" value="Genomic_DNA"/>
</dbReference>
<dbReference type="GO" id="GO:0003723">
    <property type="term" value="F:RNA binding"/>
    <property type="evidence" value="ECO:0007669"/>
    <property type="project" value="UniProtKB-KW"/>
</dbReference>
<evidence type="ECO:0000259" key="9">
    <source>
        <dbReference type="Pfam" id="PF05183"/>
    </source>
</evidence>
<evidence type="ECO:0000256" key="7">
    <source>
        <dbReference type="ARBA" id="ARBA00048744"/>
    </source>
</evidence>
<comment type="similarity">
    <text evidence="1 8">Belongs to the RdRP family.</text>
</comment>
<dbReference type="Proteomes" id="UP001187192">
    <property type="component" value="Unassembled WGS sequence"/>
</dbReference>
<evidence type="ECO:0000256" key="8">
    <source>
        <dbReference type="RuleBase" id="RU363098"/>
    </source>
</evidence>
<evidence type="ECO:0000313" key="19">
    <source>
        <dbReference type="Proteomes" id="UP001187192"/>
    </source>
</evidence>
<dbReference type="InterPro" id="IPR007855">
    <property type="entry name" value="RDRP"/>
</dbReference>
<feature type="domain" description="RDRP C-terminal head" evidence="10">
    <location>
        <begin position="107"/>
        <end position="272"/>
    </location>
</feature>
<keyword evidence="2 8" id="KW-0696">RNA-directed RNA polymerase</keyword>
<dbReference type="EC" id="2.7.7.48" evidence="8"/>
<dbReference type="AlphaFoldDB" id="A0AA88ECQ7"/>
<keyword evidence="4 8" id="KW-0548">Nucleotidyltransferase</keyword>
<evidence type="ECO:0000313" key="18">
    <source>
        <dbReference type="EMBL" id="GMN72001.1"/>
    </source>
</evidence>
<evidence type="ECO:0000256" key="4">
    <source>
        <dbReference type="ARBA" id="ARBA00022695"/>
    </source>
</evidence>
<dbReference type="Pfam" id="PF26253">
    <property type="entry name" value="RdRP_head"/>
    <property type="match status" value="1"/>
</dbReference>
<comment type="catalytic activity">
    <reaction evidence="7 8">
        <text>RNA(n) + a ribonucleoside 5'-triphosphate = RNA(n+1) + diphosphate</text>
        <dbReference type="Rhea" id="RHEA:21248"/>
        <dbReference type="Rhea" id="RHEA-COMP:14527"/>
        <dbReference type="Rhea" id="RHEA-COMP:17342"/>
        <dbReference type="ChEBI" id="CHEBI:33019"/>
        <dbReference type="ChEBI" id="CHEBI:61557"/>
        <dbReference type="ChEBI" id="CHEBI:140395"/>
        <dbReference type="EC" id="2.7.7.48"/>
    </reaction>
</comment>
<evidence type="ECO:0000313" key="11">
    <source>
        <dbReference type="EMBL" id="GMN71969.1"/>
    </source>
</evidence>
<proteinExistence type="inferred from homology"/>
<evidence type="ECO:0000313" key="12">
    <source>
        <dbReference type="EMBL" id="GMN71973.1"/>
    </source>
</evidence>
<comment type="function">
    <text evidence="8">Probably involved in the RNA silencing pathway and required for the generation of small interfering RNAs (siRNAs).</text>
</comment>
<dbReference type="PANTHER" id="PTHR23079:SF18">
    <property type="entry name" value="RNA-DEPENDENT RNA POLYMERASE 6"/>
    <property type="match status" value="1"/>
</dbReference>
<dbReference type="EMBL" id="BTGU01017945">
    <property type="protein sequence ID" value="GMN71969.1"/>
    <property type="molecule type" value="Genomic_DNA"/>
</dbReference>
<evidence type="ECO:0000313" key="17">
    <source>
        <dbReference type="EMBL" id="GMN71996.1"/>
    </source>
</evidence>
<dbReference type="EMBL" id="BTGU01017952">
    <property type="protein sequence ID" value="GMN72001.1"/>
    <property type="molecule type" value="Genomic_DNA"/>
</dbReference>
<dbReference type="EMBL" id="BTGU01017948">
    <property type="protein sequence ID" value="GMN71983.1"/>
    <property type="molecule type" value="Genomic_DNA"/>
</dbReference>